<feature type="non-terminal residue" evidence="5">
    <location>
        <position position="663"/>
    </location>
</feature>
<feature type="region of interest" description="Disordered" evidence="3">
    <location>
        <begin position="1"/>
        <end position="38"/>
    </location>
</feature>
<dbReference type="Pfam" id="PF15612">
    <property type="entry name" value="WHIM1"/>
    <property type="match status" value="1"/>
</dbReference>
<dbReference type="InterPro" id="IPR028942">
    <property type="entry name" value="WHIM1_dom"/>
</dbReference>
<keyword evidence="6" id="KW-1185">Reference proteome</keyword>
<protein>
    <recommendedName>
        <fullName evidence="4">WHIM1 domain-containing protein</fullName>
    </recommendedName>
</protein>
<feature type="region of interest" description="Disordered" evidence="3">
    <location>
        <begin position="616"/>
        <end position="663"/>
    </location>
</feature>
<feature type="compositionally biased region" description="Polar residues" evidence="3">
    <location>
        <begin position="27"/>
        <end position="38"/>
    </location>
</feature>
<evidence type="ECO:0000256" key="3">
    <source>
        <dbReference type="SAM" id="MobiDB-lite"/>
    </source>
</evidence>
<dbReference type="STRING" id="984485.A0A1E4RHZ9"/>
<gene>
    <name evidence="5" type="ORF">HYPBUDRAFT_86079</name>
</gene>
<organism evidence="5 6">
    <name type="scientific">Hyphopichia burtonii NRRL Y-1933</name>
    <dbReference type="NCBI Taxonomy" id="984485"/>
    <lineage>
        <taxon>Eukaryota</taxon>
        <taxon>Fungi</taxon>
        <taxon>Dikarya</taxon>
        <taxon>Ascomycota</taxon>
        <taxon>Saccharomycotina</taxon>
        <taxon>Pichiomycetes</taxon>
        <taxon>Debaryomycetaceae</taxon>
        <taxon>Hyphopichia</taxon>
    </lineage>
</organism>
<comment type="subcellular location">
    <subcellularLocation>
        <location evidence="1">Nucleus</location>
    </subcellularLocation>
</comment>
<evidence type="ECO:0000313" key="6">
    <source>
        <dbReference type="Proteomes" id="UP000095085"/>
    </source>
</evidence>
<feature type="compositionally biased region" description="Basic and acidic residues" evidence="3">
    <location>
        <begin position="64"/>
        <end position="78"/>
    </location>
</feature>
<dbReference type="Proteomes" id="UP000095085">
    <property type="component" value="Unassembled WGS sequence"/>
</dbReference>
<dbReference type="AlphaFoldDB" id="A0A1E4RHZ9"/>
<accession>A0A1E4RHZ9</accession>
<feature type="non-terminal residue" evidence="5">
    <location>
        <position position="1"/>
    </location>
</feature>
<feature type="domain" description="WHIM1" evidence="4">
    <location>
        <begin position="343"/>
        <end position="369"/>
    </location>
</feature>
<evidence type="ECO:0000256" key="2">
    <source>
        <dbReference type="ARBA" id="ARBA00023242"/>
    </source>
</evidence>
<name>A0A1E4RHZ9_9ASCO</name>
<dbReference type="EMBL" id="KV454541">
    <property type="protein sequence ID" value="ODV66888.1"/>
    <property type="molecule type" value="Genomic_DNA"/>
</dbReference>
<dbReference type="RefSeq" id="XP_020075955.1">
    <property type="nucleotide sequence ID" value="XM_020223767.1"/>
</dbReference>
<dbReference type="GeneID" id="30998316"/>
<sequence>SNQSSVNVVQYDPESKPKRLGRPRNKLNLSTDSNTSSENLDKAVMSKFRFDQLPVEGPGSRGGNIDKKRIPRGKLLDGKKKKQQSLLNFVKDDENKQQKQITNDNLQKIKLTKNKVTPTSVSRTSVLSKGSKGSRQLPGPLIHLSYDLYDDNLLNEHEDVSKEKLSLGYPIKPNPYANDIVYIISFLNKFQKILKIDPISPHDIENGLSLPQQQFTSNRIKYNPKESETMAFDSSYVSPLVNSLFYDLLTVVLNKKKKIHDNNLSKSIIELKSLINYLGLPKEWRDDSQILVKEKFVNDNQPVDPNMTDILINEKINYNSPEPIENPFMSKEFEANGLESISNPKDRLILLRCLCQWSLIISNDIKNYITSSLQNQDMSGDKETFYGSRSILKGFIPTESLKKEIDSKLKKRKNLNNLEINKYLNPVSNPLDHSMNLRLDELCIADVGFHIGRFFLVRMSNENNGGLNSVDKLNYIWSNKSNEYVELPSKFKLFVQDIHSMLTDSLDKYGIEFDEDGNELPSEAKANNIYWYEVASNIDELSDFIHFLEKKLGVNDPEGDEISKNSIIYKPVKNLYNYLSSSFELIAKQEELRTFDGKTRSSRKKNINYSDVDSSNHFKKLIDPNEDANEDNDIPQIDNDDNEDYEELEEFDNDDGEDDDYSE</sequence>
<dbReference type="GO" id="GO:0005634">
    <property type="term" value="C:nucleus"/>
    <property type="evidence" value="ECO:0007669"/>
    <property type="project" value="UniProtKB-SubCell"/>
</dbReference>
<evidence type="ECO:0000259" key="4">
    <source>
        <dbReference type="Pfam" id="PF15612"/>
    </source>
</evidence>
<proteinExistence type="predicted"/>
<evidence type="ECO:0000313" key="5">
    <source>
        <dbReference type="EMBL" id="ODV66888.1"/>
    </source>
</evidence>
<reference evidence="6" key="1">
    <citation type="submission" date="2016-05" db="EMBL/GenBank/DDBJ databases">
        <title>Comparative genomics of biotechnologically important yeasts.</title>
        <authorList>
            <consortium name="DOE Joint Genome Institute"/>
            <person name="Riley R."/>
            <person name="Haridas S."/>
            <person name="Wolfe K.H."/>
            <person name="Lopes M.R."/>
            <person name="Hittinger C.T."/>
            <person name="Goker M."/>
            <person name="Salamov A."/>
            <person name="Wisecaver J."/>
            <person name="Long T.M."/>
            <person name="Aerts A.L."/>
            <person name="Barry K."/>
            <person name="Choi C."/>
            <person name="Clum A."/>
            <person name="Coughlan A.Y."/>
            <person name="Deshpande S."/>
            <person name="Douglass A.P."/>
            <person name="Hanson S.J."/>
            <person name="Klenk H.-P."/>
            <person name="Labutti K."/>
            <person name="Lapidus A."/>
            <person name="Lindquist E."/>
            <person name="Lipzen A."/>
            <person name="Meier-Kolthoff J.P."/>
            <person name="Ohm R.A."/>
            <person name="Otillar R.P."/>
            <person name="Pangilinan J."/>
            <person name="Peng Y."/>
            <person name="Rokas A."/>
            <person name="Rosa C.A."/>
            <person name="Scheuner C."/>
            <person name="Sibirny A.A."/>
            <person name="Slot J.C."/>
            <person name="Stielow J.B."/>
            <person name="Sun H."/>
            <person name="Kurtzman C.P."/>
            <person name="Blackwell M."/>
            <person name="Grigoriev I.V."/>
            <person name="Jeffries T.W."/>
        </authorList>
    </citation>
    <scope>NUCLEOTIDE SEQUENCE [LARGE SCALE GENOMIC DNA]</scope>
    <source>
        <strain evidence="6">NRRL Y-1933</strain>
    </source>
</reference>
<feature type="compositionally biased region" description="Acidic residues" evidence="3">
    <location>
        <begin position="624"/>
        <end position="663"/>
    </location>
</feature>
<evidence type="ECO:0000256" key="1">
    <source>
        <dbReference type="ARBA" id="ARBA00004123"/>
    </source>
</evidence>
<keyword evidence="2" id="KW-0539">Nucleus</keyword>
<dbReference type="OrthoDB" id="349045at2759"/>
<feature type="region of interest" description="Disordered" evidence="3">
    <location>
        <begin position="53"/>
        <end position="81"/>
    </location>
</feature>